<feature type="domain" description="FecR protein" evidence="2">
    <location>
        <begin position="58"/>
        <end position="126"/>
    </location>
</feature>
<reference evidence="3" key="1">
    <citation type="submission" date="2020-12" db="EMBL/GenBank/DDBJ databases">
        <title>Bacterial taxonomy.</title>
        <authorList>
            <person name="Pan X."/>
        </authorList>
    </citation>
    <scope>NUCLEOTIDE SEQUENCE</scope>
    <source>
        <strain evidence="3">B2012</strain>
    </source>
</reference>
<comment type="caution">
    <text evidence="3">The sequence shown here is derived from an EMBL/GenBank/DDBJ whole genome shotgun (WGS) entry which is preliminary data.</text>
</comment>
<proteinExistence type="predicted"/>
<keyword evidence="4" id="KW-1185">Reference proteome</keyword>
<dbReference type="RefSeq" id="WP_198882110.1">
    <property type="nucleotide sequence ID" value="NZ_JAEKJA010000007.1"/>
</dbReference>
<dbReference type="AlphaFoldDB" id="A0A934IJN9"/>
<gene>
    <name evidence="3" type="ORF">JCR33_11085</name>
</gene>
<evidence type="ECO:0000313" key="4">
    <source>
        <dbReference type="Proteomes" id="UP000609531"/>
    </source>
</evidence>
<protein>
    <submittedName>
        <fullName evidence="3">FecR domain-containing protein</fullName>
    </submittedName>
</protein>
<dbReference type="Proteomes" id="UP000609531">
    <property type="component" value="Unassembled WGS sequence"/>
</dbReference>
<evidence type="ECO:0000259" key="2">
    <source>
        <dbReference type="Pfam" id="PF04773"/>
    </source>
</evidence>
<dbReference type="Gene3D" id="2.60.120.1440">
    <property type="match status" value="1"/>
</dbReference>
<keyword evidence="1" id="KW-0732">Signal</keyword>
<accession>A0A934IJN9</accession>
<dbReference type="Pfam" id="PF04773">
    <property type="entry name" value="FecR"/>
    <property type="match status" value="1"/>
</dbReference>
<feature type="chain" id="PRO_5037782318" evidence="1">
    <location>
        <begin position="27"/>
        <end position="172"/>
    </location>
</feature>
<feature type="signal peptide" evidence="1">
    <location>
        <begin position="1"/>
        <end position="26"/>
    </location>
</feature>
<evidence type="ECO:0000313" key="3">
    <source>
        <dbReference type="EMBL" id="MBJ3776236.1"/>
    </source>
</evidence>
<dbReference type="InterPro" id="IPR006860">
    <property type="entry name" value="FecR"/>
</dbReference>
<name>A0A934IJN9_9HYPH</name>
<organism evidence="3 4">
    <name type="scientific">Acuticoccus mangrovi</name>
    <dbReference type="NCBI Taxonomy" id="2796142"/>
    <lineage>
        <taxon>Bacteria</taxon>
        <taxon>Pseudomonadati</taxon>
        <taxon>Pseudomonadota</taxon>
        <taxon>Alphaproteobacteria</taxon>
        <taxon>Hyphomicrobiales</taxon>
        <taxon>Amorphaceae</taxon>
        <taxon>Acuticoccus</taxon>
    </lineage>
</organism>
<sequence>MTARDLACFVAALLVAAAVTVMPAAAQQMPTCSVRNLPNPPRVMVDCGGILLEREAAAQLGFVVSERGGTQRTEMVLESGRFLIREHPAGDAQILTPHAIASVRGTLFAVEVAVGSTAVFVVEGSVGVTHRGGGGGVTLGPGEGVDVAPGEPLVVRTWGAARARALLERFGL</sequence>
<evidence type="ECO:0000256" key="1">
    <source>
        <dbReference type="SAM" id="SignalP"/>
    </source>
</evidence>
<dbReference type="EMBL" id="JAEKJA010000007">
    <property type="protein sequence ID" value="MBJ3776236.1"/>
    <property type="molecule type" value="Genomic_DNA"/>
</dbReference>